<feature type="compositionally biased region" description="Polar residues" evidence="1">
    <location>
        <begin position="138"/>
        <end position="152"/>
    </location>
</feature>
<dbReference type="AlphaFoldDB" id="B9F0K7"/>
<reference evidence="3" key="1">
    <citation type="journal article" date="2005" name="PLoS Biol.">
        <title>The genomes of Oryza sativa: a history of duplications.</title>
        <authorList>
            <person name="Yu J."/>
            <person name="Wang J."/>
            <person name="Lin W."/>
            <person name="Li S."/>
            <person name="Li H."/>
            <person name="Zhou J."/>
            <person name="Ni P."/>
            <person name="Dong W."/>
            <person name="Hu S."/>
            <person name="Zeng C."/>
            <person name="Zhang J."/>
            <person name="Zhang Y."/>
            <person name="Li R."/>
            <person name="Xu Z."/>
            <person name="Li S."/>
            <person name="Li X."/>
            <person name="Zheng H."/>
            <person name="Cong L."/>
            <person name="Lin L."/>
            <person name="Yin J."/>
            <person name="Geng J."/>
            <person name="Li G."/>
            <person name="Shi J."/>
            <person name="Liu J."/>
            <person name="Lv H."/>
            <person name="Li J."/>
            <person name="Wang J."/>
            <person name="Deng Y."/>
            <person name="Ran L."/>
            <person name="Shi X."/>
            <person name="Wang X."/>
            <person name="Wu Q."/>
            <person name="Li C."/>
            <person name="Ren X."/>
            <person name="Wang J."/>
            <person name="Wang X."/>
            <person name="Li D."/>
            <person name="Liu D."/>
            <person name="Zhang X."/>
            <person name="Ji Z."/>
            <person name="Zhao W."/>
            <person name="Sun Y."/>
            <person name="Zhang Z."/>
            <person name="Bao J."/>
            <person name="Han Y."/>
            <person name="Dong L."/>
            <person name="Ji J."/>
            <person name="Chen P."/>
            <person name="Wu S."/>
            <person name="Liu J."/>
            <person name="Xiao Y."/>
            <person name="Bu D."/>
            <person name="Tan J."/>
            <person name="Yang L."/>
            <person name="Ye C."/>
            <person name="Zhang J."/>
            <person name="Xu J."/>
            <person name="Zhou Y."/>
            <person name="Yu Y."/>
            <person name="Zhang B."/>
            <person name="Zhuang S."/>
            <person name="Wei H."/>
            <person name="Liu B."/>
            <person name="Lei M."/>
            <person name="Yu H."/>
            <person name="Li Y."/>
            <person name="Xu H."/>
            <person name="Wei S."/>
            <person name="He X."/>
            <person name="Fang L."/>
            <person name="Zhang Z."/>
            <person name="Zhang Y."/>
            <person name="Huang X."/>
            <person name="Su Z."/>
            <person name="Tong W."/>
            <person name="Li J."/>
            <person name="Tong Z."/>
            <person name="Li S."/>
            <person name="Ye J."/>
            <person name="Wang L."/>
            <person name="Fang L."/>
            <person name="Lei T."/>
            <person name="Chen C."/>
            <person name="Chen H."/>
            <person name="Xu Z."/>
            <person name="Li H."/>
            <person name="Huang H."/>
            <person name="Zhang F."/>
            <person name="Xu H."/>
            <person name="Li N."/>
            <person name="Zhao C."/>
            <person name="Li S."/>
            <person name="Dong L."/>
            <person name="Huang Y."/>
            <person name="Li L."/>
            <person name="Xi Y."/>
            <person name="Qi Q."/>
            <person name="Li W."/>
            <person name="Zhang B."/>
            <person name="Hu W."/>
            <person name="Zhang Y."/>
            <person name="Tian X."/>
            <person name="Jiao Y."/>
            <person name="Liang X."/>
            <person name="Jin J."/>
            <person name="Gao L."/>
            <person name="Zheng W."/>
            <person name="Hao B."/>
            <person name="Liu S."/>
            <person name="Wang W."/>
            <person name="Yuan L."/>
            <person name="Cao M."/>
            <person name="McDermott J."/>
            <person name="Samudrala R."/>
            <person name="Wang J."/>
            <person name="Wong G.K."/>
            <person name="Yang H."/>
        </authorList>
    </citation>
    <scope>NUCLEOTIDE SEQUENCE [LARGE SCALE GENOMIC DNA]</scope>
</reference>
<keyword evidence="2" id="KW-0812">Transmembrane</keyword>
<dbReference type="PANTHER" id="PTHR47067:SF5">
    <property type="entry name" value="OS02G0558600 PROTEIN"/>
    <property type="match status" value="1"/>
</dbReference>
<feature type="compositionally biased region" description="Polar residues" evidence="1">
    <location>
        <begin position="561"/>
        <end position="577"/>
    </location>
</feature>
<feature type="region of interest" description="Disordered" evidence="1">
    <location>
        <begin position="262"/>
        <end position="289"/>
    </location>
</feature>
<feature type="region of interest" description="Disordered" evidence="1">
    <location>
        <begin position="320"/>
        <end position="398"/>
    </location>
</feature>
<organism evidence="3">
    <name type="scientific">Oryza sativa subsp. japonica</name>
    <name type="common">Rice</name>
    <dbReference type="NCBI Taxonomy" id="39947"/>
    <lineage>
        <taxon>Eukaryota</taxon>
        <taxon>Viridiplantae</taxon>
        <taxon>Streptophyta</taxon>
        <taxon>Embryophyta</taxon>
        <taxon>Tracheophyta</taxon>
        <taxon>Spermatophyta</taxon>
        <taxon>Magnoliopsida</taxon>
        <taxon>Liliopsida</taxon>
        <taxon>Poales</taxon>
        <taxon>Poaceae</taxon>
        <taxon>BOP clade</taxon>
        <taxon>Oryzoideae</taxon>
        <taxon>Oryzeae</taxon>
        <taxon>Oryzinae</taxon>
        <taxon>Oryza</taxon>
        <taxon>Oryza sativa</taxon>
    </lineage>
</organism>
<feature type="region of interest" description="Disordered" evidence="1">
    <location>
        <begin position="99"/>
        <end position="156"/>
    </location>
</feature>
<keyword evidence="2" id="KW-0472">Membrane</keyword>
<feature type="region of interest" description="Disordered" evidence="1">
    <location>
        <begin position="627"/>
        <end position="646"/>
    </location>
</feature>
<gene>
    <name evidence="3" type="ORF">OsJ_07151</name>
</gene>
<protein>
    <submittedName>
        <fullName evidence="3">Uncharacterized protein</fullName>
    </submittedName>
</protein>
<feature type="compositionally biased region" description="Low complexity" evidence="1">
    <location>
        <begin position="488"/>
        <end position="500"/>
    </location>
</feature>
<sequence length="782" mass="85041">MAAEVGQRFCSGWSYSDVPYNDHHAQTDASVQQMVLDHGSVSFGRFAAESLSWEKRSVFDHNRRQEELSNLTMPGLVAQKKAFFEEYYKRARLLKAQEEVNQTEATSEEGTDHYDANGHNIHEHKLPAVSSEDPVASAPSSSFEPSTGVSSSGEKKCQDPHGLGYLTFNPLFSQITGSQNIQLEGPVSDQMHHAEGDFPCATHTNTRDVLNHEPLERKVLAPKHIVSNDNGENVAVSRIALPIASLQREHLKIDLERQEPRKNALISSMPTKSSKEPSTSVIHIPRIDSIRNSENRNSLELKDPFHKRVEMKLRALSDRMNADKATASSRSVFHQHAERAVTSSRSSMTSCRSSTYQNGDRVATSSRSALGQNADRVHASSKSAQQASRRSLREPHGAVSLPRAAVNKGSHVSHVALSNSTTQKFVTSHPKHSVMPNSSQRASTLHTTQVSLKRSAGVSSVNNRPQNKRKQLSTPSTWDENKLNRGYARTSAPSSARSSSVGILPYKTAKAPKISNGNNVVVKQTEMMQKSRNGSHPAGGRNVQPKNVVSCNEQKRKVTPFQASSLSSSTRNNQASGPSMKLSRLESPENSDVQLEVEDGGSSLPEASEIGDALGFVQEALVQWKSGDVTSGCGEPEGEAKDGSLPLAQSPVAGEISLAEAAAVGDAMGAVDSGNAASGCGEQDGEAKDGSSLPLARAPVADGGEKQVVVWWRLPFRLLQCCAWKVKPIWSFSIAAALLGLFVLGRRMYRMRRKARGLPHIKIAFDDKSVGVENRSDLNLYN</sequence>
<feature type="region of interest" description="Disordered" evidence="1">
    <location>
        <begin position="418"/>
        <end position="500"/>
    </location>
</feature>
<evidence type="ECO:0000256" key="2">
    <source>
        <dbReference type="SAM" id="Phobius"/>
    </source>
</evidence>
<feature type="compositionally biased region" description="Polar residues" evidence="1">
    <location>
        <begin position="435"/>
        <end position="465"/>
    </location>
</feature>
<dbReference type="EMBL" id="CM000139">
    <property type="protein sequence ID" value="EEE57199.1"/>
    <property type="molecule type" value="Genomic_DNA"/>
</dbReference>
<dbReference type="InterPro" id="IPR044216">
    <property type="entry name" value="WDL7"/>
</dbReference>
<feature type="compositionally biased region" description="Polar residues" evidence="1">
    <location>
        <begin position="265"/>
        <end position="281"/>
    </location>
</feature>
<feature type="region of interest" description="Disordered" evidence="1">
    <location>
        <begin position="674"/>
        <end position="693"/>
    </location>
</feature>
<dbReference type="Proteomes" id="UP000007752">
    <property type="component" value="Chromosome 2"/>
</dbReference>
<accession>B9F0K7</accession>
<feature type="compositionally biased region" description="Low complexity" evidence="1">
    <location>
        <begin position="380"/>
        <end position="389"/>
    </location>
</feature>
<feature type="compositionally biased region" description="Basic and acidic residues" evidence="1">
    <location>
        <begin position="110"/>
        <end position="126"/>
    </location>
</feature>
<evidence type="ECO:0000256" key="1">
    <source>
        <dbReference type="SAM" id="MobiDB-lite"/>
    </source>
</evidence>
<feature type="region of interest" description="Disordered" evidence="1">
    <location>
        <begin position="529"/>
        <end position="608"/>
    </location>
</feature>
<name>B9F0K7_ORYSJ</name>
<reference evidence="3" key="2">
    <citation type="submission" date="2008-12" db="EMBL/GenBank/DDBJ databases">
        <title>Improved gene annotation of the rice (Oryza sativa) genomes.</title>
        <authorList>
            <person name="Wang J."/>
            <person name="Li R."/>
            <person name="Fan W."/>
            <person name="Huang Q."/>
            <person name="Zhang J."/>
            <person name="Zhou Y."/>
            <person name="Hu Y."/>
            <person name="Zi S."/>
            <person name="Li J."/>
            <person name="Ni P."/>
            <person name="Zheng H."/>
            <person name="Zhang Y."/>
            <person name="Zhao M."/>
            <person name="Hao Q."/>
            <person name="McDermott J."/>
            <person name="Samudrala R."/>
            <person name="Kristiansen K."/>
            <person name="Wong G.K.-S."/>
        </authorList>
    </citation>
    <scope>NUCLEOTIDE SEQUENCE</scope>
</reference>
<feature type="transmembrane region" description="Helical" evidence="2">
    <location>
        <begin position="729"/>
        <end position="749"/>
    </location>
</feature>
<keyword evidence="2" id="KW-1133">Transmembrane helix</keyword>
<dbReference type="PANTHER" id="PTHR47067">
    <property type="entry name" value="TPX2 (TARGETING PROTEIN FOR XKLP2) PROTEIN FAMILY-RELATED"/>
    <property type="match status" value="1"/>
</dbReference>
<feature type="compositionally biased region" description="Low complexity" evidence="1">
    <location>
        <begin position="342"/>
        <end position="355"/>
    </location>
</feature>
<proteinExistence type="predicted"/>
<evidence type="ECO:0000313" key="3">
    <source>
        <dbReference type="EMBL" id="EEE57199.1"/>
    </source>
</evidence>